<dbReference type="Proteomes" id="UP000650533">
    <property type="component" value="Chromosome 3"/>
</dbReference>
<reference evidence="4" key="1">
    <citation type="submission" date="2020-05" db="EMBL/GenBank/DDBJ databases">
        <title>Evolutionary and genomic comparisons of hybrid uninucleate and nonhybrid Rhizoctonia fungi.</title>
        <authorList>
            <person name="Li C."/>
            <person name="Chen X."/>
        </authorList>
    </citation>
    <scope>NUCLEOTIDE SEQUENCE</scope>
    <source>
        <strain evidence="4">AG-1 IA</strain>
    </source>
</reference>
<dbReference type="KEGG" id="rsx:RhiXN_02469"/>
<organism evidence="4 5">
    <name type="scientific">Rhizoctonia solani</name>
    <dbReference type="NCBI Taxonomy" id="456999"/>
    <lineage>
        <taxon>Eukaryota</taxon>
        <taxon>Fungi</taxon>
        <taxon>Dikarya</taxon>
        <taxon>Basidiomycota</taxon>
        <taxon>Agaricomycotina</taxon>
        <taxon>Agaricomycetes</taxon>
        <taxon>Cantharellales</taxon>
        <taxon>Ceratobasidiaceae</taxon>
        <taxon>Rhizoctonia</taxon>
    </lineage>
</organism>
<dbReference type="SUPFAM" id="SSF53098">
    <property type="entry name" value="Ribonuclease H-like"/>
    <property type="match status" value="1"/>
</dbReference>
<evidence type="ECO:0000313" key="5">
    <source>
        <dbReference type="Proteomes" id="UP000650533"/>
    </source>
</evidence>
<protein>
    <submittedName>
        <fullName evidence="4">Retrovirus-related Pol polyprotein from transposon TNT 1-94</fullName>
    </submittedName>
</protein>
<evidence type="ECO:0000259" key="3">
    <source>
        <dbReference type="PROSITE" id="PS50994"/>
    </source>
</evidence>
<dbReference type="InterPro" id="IPR013103">
    <property type="entry name" value="RVT_2"/>
</dbReference>
<dbReference type="GeneID" id="67024749"/>
<dbReference type="Pfam" id="PF25597">
    <property type="entry name" value="SH3_retrovirus"/>
    <property type="match status" value="1"/>
</dbReference>
<dbReference type="GO" id="GO:0005634">
    <property type="term" value="C:nucleus"/>
    <property type="evidence" value="ECO:0007669"/>
    <property type="project" value="UniProtKB-ARBA"/>
</dbReference>
<evidence type="ECO:0000256" key="1">
    <source>
        <dbReference type="ARBA" id="ARBA00022884"/>
    </source>
</evidence>
<dbReference type="GO" id="GO:0015074">
    <property type="term" value="P:DNA integration"/>
    <property type="evidence" value="ECO:0007669"/>
    <property type="project" value="InterPro"/>
</dbReference>
<dbReference type="AlphaFoldDB" id="A0A8H8NQD5"/>
<name>A0A8H8NQD5_9AGAM</name>
<evidence type="ECO:0000313" key="4">
    <source>
        <dbReference type="EMBL" id="QRW17545.1"/>
    </source>
</evidence>
<gene>
    <name evidence="4" type="ORF">RhiXN_02469</name>
</gene>
<dbReference type="InterPro" id="IPR036397">
    <property type="entry name" value="RNaseH_sf"/>
</dbReference>
<dbReference type="InterPro" id="IPR012337">
    <property type="entry name" value="RNaseH-like_sf"/>
</dbReference>
<dbReference type="Gene3D" id="3.30.420.10">
    <property type="entry name" value="Ribonuclease H-like superfamily/Ribonuclease H"/>
    <property type="match status" value="1"/>
</dbReference>
<evidence type="ECO:0000256" key="2">
    <source>
        <dbReference type="SAM" id="MobiDB-lite"/>
    </source>
</evidence>
<dbReference type="Pfam" id="PF07727">
    <property type="entry name" value="RVT_2"/>
    <property type="match status" value="1"/>
</dbReference>
<dbReference type="PROSITE" id="PS50994">
    <property type="entry name" value="INTEGRASE"/>
    <property type="match status" value="1"/>
</dbReference>
<feature type="domain" description="Integrase catalytic" evidence="3">
    <location>
        <begin position="21"/>
        <end position="118"/>
    </location>
</feature>
<proteinExistence type="predicted"/>
<dbReference type="InterPro" id="IPR057670">
    <property type="entry name" value="SH3_retrovirus"/>
</dbReference>
<dbReference type="RefSeq" id="XP_043177782.1">
    <property type="nucleotide sequence ID" value="XM_043322286.1"/>
</dbReference>
<feature type="region of interest" description="Disordered" evidence="2">
    <location>
        <begin position="225"/>
        <end position="249"/>
    </location>
</feature>
<dbReference type="InterPro" id="IPR043502">
    <property type="entry name" value="DNA/RNA_pol_sf"/>
</dbReference>
<keyword evidence="1" id="KW-0694">RNA-binding</keyword>
<dbReference type="EMBL" id="CP059660">
    <property type="protein sequence ID" value="QRW17545.1"/>
    <property type="molecule type" value="Genomic_DNA"/>
</dbReference>
<dbReference type="InterPro" id="IPR001584">
    <property type="entry name" value="Integrase_cat-core"/>
</dbReference>
<dbReference type="PANTHER" id="PTHR11439">
    <property type="entry name" value="GAG-POL-RELATED RETROTRANSPOSON"/>
    <property type="match status" value="1"/>
</dbReference>
<dbReference type="SUPFAM" id="SSF56672">
    <property type="entry name" value="DNA/RNA polymerases"/>
    <property type="match status" value="1"/>
</dbReference>
<sequence length="606" mass="68390">MVKKGAVKGMDIIGNCLPPESKCGPCMRGKQTRALFTKSQNHASKILKLLHITIDDKSQMIFVHILKGKSKFALRFKEVKISLKNLIGKKIKKLCTDGGGKFQSKVFKEWLKSNRIQHQAWARVPDNKETKLQAQSIECQYLGFAPNQKAHVLIEQANGQIITSQDIVFDKGDKPCQQIIIKDFDELDWNAKQVGNVEKQLKSEVKEIGISVSKQEDKAIEHKPLEPKFETPATLPPQSQAPSPKACETTPAPPVQPCCSTQATCLLEQYGARTNKHAKYAYTSVTNKPPKSFKEAMERPDFHLWLAVMIKEIDLITKHGVWKQAACPTDKNVVEFASQNLKLLQLNIKTAFLHGNLDEEIYMEQPEGFCNNDRSVWRLVKALYGLKQAAQAFYLRLRKVLVSIGFTRCKTNHAVFWQREGDKLAIILAHVDDMLLAGTPKLYLKDIKVDLAKSFDIVDLGEAQMFVRVKITRDCKLGTLKISQRQYIDNILKQFGMEEYKSCITPMAESLNLPKLNLPSINWTLYQQGVGSLMYAMISTWPNIAYATGLLAQHAANPGKEHWSALLQVLQYLQGTKDLGIVYNRLKKMELTGFVDTDYAGDPHTS</sequence>
<accession>A0A8H8NQD5</accession>
<dbReference type="GO" id="GO:0003723">
    <property type="term" value="F:RNA binding"/>
    <property type="evidence" value="ECO:0007669"/>
    <property type="project" value="UniProtKB-KW"/>
</dbReference>